<dbReference type="InterPro" id="IPR015947">
    <property type="entry name" value="PUA-like_sf"/>
</dbReference>
<feature type="domain" description="EVE" evidence="3">
    <location>
        <begin position="16"/>
        <end position="171"/>
    </location>
</feature>
<reference evidence="4 5" key="1">
    <citation type="journal article" date="2016" name="Proc. Natl. Acad. Sci. U.S.A.">
        <title>Comparative genomics of biotechnologically important yeasts.</title>
        <authorList>
            <person name="Riley R."/>
            <person name="Haridas S."/>
            <person name="Wolfe K.H."/>
            <person name="Lopes M.R."/>
            <person name="Hittinger C.T."/>
            <person name="Goeker M."/>
            <person name="Salamov A.A."/>
            <person name="Wisecaver J.H."/>
            <person name="Long T.M."/>
            <person name="Calvey C.H."/>
            <person name="Aerts A.L."/>
            <person name="Barry K.W."/>
            <person name="Choi C."/>
            <person name="Clum A."/>
            <person name="Coughlan A.Y."/>
            <person name="Deshpande S."/>
            <person name="Douglass A.P."/>
            <person name="Hanson S.J."/>
            <person name="Klenk H.-P."/>
            <person name="LaButti K.M."/>
            <person name="Lapidus A."/>
            <person name="Lindquist E.A."/>
            <person name="Lipzen A.M."/>
            <person name="Meier-Kolthoff J.P."/>
            <person name="Ohm R.A."/>
            <person name="Otillar R.P."/>
            <person name="Pangilinan J.L."/>
            <person name="Peng Y."/>
            <person name="Rokas A."/>
            <person name="Rosa C.A."/>
            <person name="Scheuner C."/>
            <person name="Sibirny A.A."/>
            <person name="Slot J.C."/>
            <person name="Stielow J.B."/>
            <person name="Sun H."/>
            <person name="Kurtzman C.P."/>
            <person name="Blackwell M."/>
            <person name="Grigoriev I.V."/>
            <person name="Jeffries T.W."/>
        </authorList>
    </citation>
    <scope>NUCLEOTIDE SEQUENCE [LARGE SCALE GENOMIC DNA]</scope>
    <source>
        <strain evidence="4 5">DSM 6958</strain>
    </source>
</reference>
<evidence type="ECO:0000259" key="3">
    <source>
        <dbReference type="Pfam" id="PF01878"/>
    </source>
</evidence>
<proteinExistence type="predicted"/>
<dbReference type="Gene3D" id="3.10.590.10">
    <property type="entry name" value="ph1033 like domains"/>
    <property type="match status" value="1"/>
</dbReference>
<dbReference type="InterPro" id="IPR002740">
    <property type="entry name" value="EVE_domain"/>
</dbReference>
<evidence type="ECO:0000313" key="4">
    <source>
        <dbReference type="EMBL" id="ODQ64426.1"/>
    </source>
</evidence>
<dbReference type="Proteomes" id="UP000095009">
    <property type="component" value="Unassembled WGS sequence"/>
</dbReference>
<dbReference type="Pfam" id="PF01878">
    <property type="entry name" value="EVE"/>
    <property type="match status" value="1"/>
</dbReference>
<comment type="subcellular location">
    <subcellularLocation>
        <location evidence="1">Nucleus</location>
    </subcellularLocation>
</comment>
<keyword evidence="2" id="KW-0539">Nucleus</keyword>
<dbReference type="CDD" id="cd21133">
    <property type="entry name" value="EVE"/>
    <property type="match status" value="1"/>
</dbReference>
<keyword evidence="5" id="KW-1185">Reference proteome</keyword>
<evidence type="ECO:0000313" key="5">
    <source>
        <dbReference type="Proteomes" id="UP000095009"/>
    </source>
</evidence>
<dbReference type="InterPro" id="IPR047197">
    <property type="entry name" value="THYN1-like_EVE"/>
</dbReference>
<evidence type="ECO:0000256" key="2">
    <source>
        <dbReference type="ARBA" id="ARBA00023242"/>
    </source>
</evidence>
<sequence>MTKTLPHSVDPQTGKRYWLIKSEPLSRIEGKDQEVAYPLSNLLTNSFTTWDGVRNHEAKNHMLNMSLGDYCLFYHSNCPHPGIVGIVEVCKEAHPDHSQWELGNKYVDPKSSHDSPRWWCVDVKFNRRLKSKLTLDILRADPELAEMALVKRGRLSVTPVRTEEFLRVLQMEKESALKDDLDCEIPRDLIDIVS</sequence>
<accession>A0A1E3PG69</accession>
<organism evidence="4 5">
    <name type="scientific">Nadsonia fulvescens var. elongata DSM 6958</name>
    <dbReference type="NCBI Taxonomy" id="857566"/>
    <lineage>
        <taxon>Eukaryota</taxon>
        <taxon>Fungi</taxon>
        <taxon>Dikarya</taxon>
        <taxon>Ascomycota</taxon>
        <taxon>Saccharomycotina</taxon>
        <taxon>Dipodascomycetes</taxon>
        <taxon>Dipodascales</taxon>
        <taxon>Dipodascales incertae sedis</taxon>
        <taxon>Nadsonia</taxon>
    </lineage>
</organism>
<protein>
    <submittedName>
        <fullName evidence="4">Thymocyte nuclear protein 1</fullName>
    </submittedName>
</protein>
<gene>
    <name evidence="4" type="ORF">NADFUDRAFT_26951</name>
</gene>
<dbReference type="EMBL" id="KV454412">
    <property type="protein sequence ID" value="ODQ64426.1"/>
    <property type="molecule type" value="Genomic_DNA"/>
</dbReference>
<dbReference type="PANTHER" id="PTHR14087:SF7">
    <property type="entry name" value="THYMOCYTE NUCLEAR PROTEIN 1"/>
    <property type="match status" value="1"/>
</dbReference>
<name>A0A1E3PG69_9ASCO</name>
<dbReference type="PANTHER" id="PTHR14087">
    <property type="entry name" value="THYMOCYTE NUCLEAR PROTEIN 1"/>
    <property type="match status" value="1"/>
</dbReference>
<dbReference type="GO" id="GO:0005634">
    <property type="term" value="C:nucleus"/>
    <property type="evidence" value="ECO:0007669"/>
    <property type="project" value="UniProtKB-SubCell"/>
</dbReference>
<dbReference type="InterPro" id="IPR052181">
    <property type="entry name" value="5hmC_binding"/>
</dbReference>
<dbReference type="STRING" id="857566.A0A1E3PG69"/>
<dbReference type="SUPFAM" id="SSF88697">
    <property type="entry name" value="PUA domain-like"/>
    <property type="match status" value="1"/>
</dbReference>
<evidence type="ECO:0000256" key="1">
    <source>
        <dbReference type="ARBA" id="ARBA00004123"/>
    </source>
</evidence>
<dbReference type="OrthoDB" id="41445at2759"/>
<dbReference type="AlphaFoldDB" id="A0A1E3PG69"/>